<evidence type="ECO:0000256" key="17">
    <source>
        <dbReference type="PIRSR" id="PIRSR613078-2"/>
    </source>
</evidence>
<dbReference type="PATRIC" id="fig|1618749.3.peg.4"/>
<dbReference type="InterPro" id="IPR001345">
    <property type="entry name" value="PG/BPGM_mutase_AS"/>
</dbReference>
<evidence type="ECO:0000256" key="13">
    <source>
        <dbReference type="ARBA" id="ARBA00025217"/>
    </source>
</evidence>
<evidence type="ECO:0000256" key="16">
    <source>
        <dbReference type="PIRSR" id="PIRSR613078-1"/>
    </source>
</evidence>
<comment type="catalytic activity">
    <reaction evidence="14 15">
        <text>tRNA(Ile) + L-isoleucine + ATP = L-isoleucyl-tRNA(Ile) + AMP + diphosphate</text>
        <dbReference type="Rhea" id="RHEA:11060"/>
        <dbReference type="Rhea" id="RHEA-COMP:9666"/>
        <dbReference type="Rhea" id="RHEA-COMP:9695"/>
        <dbReference type="ChEBI" id="CHEBI:30616"/>
        <dbReference type="ChEBI" id="CHEBI:33019"/>
        <dbReference type="ChEBI" id="CHEBI:58045"/>
        <dbReference type="ChEBI" id="CHEBI:78442"/>
        <dbReference type="ChEBI" id="CHEBI:78528"/>
        <dbReference type="ChEBI" id="CHEBI:456215"/>
        <dbReference type="EC" id="6.1.1.5"/>
    </reaction>
</comment>
<keyword evidence="5 15" id="KW-0963">Cytoplasm</keyword>
<evidence type="ECO:0000313" key="20">
    <source>
        <dbReference type="EMBL" id="KKU75908.1"/>
    </source>
</evidence>
<protein>
    <recommendedName>
        <fullName evidence="15">Isoleucine--tRNA ligase</fullName>
        <ecNumber evidence="15">6.1.1.5</ecNumber>
    </recommendedName>
    <alternativeName>
        <fullName evidence="15">Isoleucyl-tRNA synthetase</fullName>
        <shortName evidence="15">IleRS</shortName>
    </alternativeName>
</protein>
<dbReference type="InterPro" id="IPR002300">
    <property type="entry name" value="aa-tRNA-synth_Ia"/>
</dbReference>
<dbReference type="EC" id="6.1.1.5" evidence="15"/>
<evidence type="ECO:0000256" key="10">
    <source>
        <dbReference type="ARBA" id="ARBA00022840"/>
    </source>
</evidence>
<dbReference type="InterPro" id="IPR023586">
    <property type="entry name" value="Ile-tRNA-ligase_type2"/>
</dbReference>
<dbReference type="PROSITE" id="PS00175">
    <property type="entry name" value="PG_MUTASE"/>
    <property type="match status" value="1"/>
</dbReference>
<keyword evidence="9 15" id="KW-0862">Zinc</keyword>
<evidence type="ECO:0000259" key="18">
    <source>
        <dbReference type="Pfam" id="PF00133"/>
    </source>
</evidence>
<keyword evidence="8 15" id="KW-0547">Nucleotide-binding</keyword>
<feature type="binding site" evidence="17">
    <location>
        <position position="554"/>
    </location>
    <ligand>
        <name>substrate</name>
    </ligand>
</feature>
<dbReference type="Gene3D" id="3.40.50.1240">
    <property type="entry name" value="Phosphoglycerate mutase-like"/>
    <property type="match status" value="1"/>
</dbReference>
<dbReference type="PANTHER" id="PTHR42780">
    <property type="entry name" value="SOLEUCYL-TRNA SYNTHETASE"/>
    <property type="match status" value="1"/>
</dbReference>
<feature type="short sequence motif" description="'KMSKS' region" evidence="15">
    <location>
        <begin position="797"/>
        <end position="801"/>
    </location>
</feature>
<keyword evidence="7 15" id="KW-0479">Metal-binding</keyword>
<dbReference type="Pfam" id="PF00133">
    <property type="entry name" value="tRNA-synt_1"/>
    <property type="match status" value="2"/>
</dbReference>
<dbReference type="GO" id="GO:0002161">
    <property type="term" value="F:aminoacyl-tRNA deacylase activity"/>
    <property type="evidence" value="ECO:0007669"/>
    <property type="project" value="InterPro"/>
</dbReference>
<dbReference type="InterPro" id="IPR013155">
    <property type="entry name" value="M/V/L/I-tRNA-synth_anticd-bd"/>
</dbReference>
<dbReference type="InterPro" id="IPR002301">
    <property type="entry name" value="Ile-tRNA-ligase"/>
</dbReference>
<evidence type="ECO:0000256" key="15">
    <source>
        <dbReference type="HAMAP-Rule" id="MF_02003"/>
    </source>
</evidence>
<dbReference type="InterPro" id="IPR014729">
    <property type="entry name" value="Rossmann-like_a/b/a_fold"/>
</dbReference>
<dbReference type="AlphaFoldDB" id="A0A0G1VCM8"/>
<dbReference type="InterPro" id="IPR013078">
    <property type="entry name" value="His_Pase_superF_clade-1"/>
</dbReference>
<evidence type="ECO:0000256" key="14">
    <source>
        <dbReference type="ARBA" id="ARBA00048359"/>
    </source>
</evidence>
<comment type="subunit">
    <text evidence="4 15">Monomer.</text>
</comment>
<dbReference type="Gene3D" id="3.40.50.620">
    <property type="entry name" value="HUPs"/>
    <property type="match status" value="2"/>
</dbReference>
<evidence type="ECO:0000256" key="1">
    <source>
        <dbReference type="ARBA" id="ARBA00001947"/>
    </source>
</evidence>
<dbReference type="GO" id="GO:0006428">
    <property type="term" value="P:isoleucyl-tRNA aminoacylation"/>
    <property type="evidence" value="ECO:0007669"/>
    <property type="project" value="UniProtKB-UniRule"/>
</dbReference>
<dbReference type="CDD" id="cd07067">
    <property type="entry name" value="HP_PGM_like"/>
    <property type="match status" value="1"/>
</dbReference>
<evidence type="ECO:0000256" key="9">
    <source>
        <dbReference type="ARBA" id="ARBA00022833"/>
    </source>
</evidence>
<feature type="short sequence motif" description="'HIGH' region" evidence="15">
    <location>
        <begin position="49"/>
        <end position="59"/>
    </location>
</feature>
<dbReference type="InterPro" id="IPR009080">
    <property type="entry name" value="tRNAsynth_Ia_anticodon-bd"/>
</dbReference>
<dbReference type="Gene3D" id="1.10.730.10">
    <property type="entry name" value="Isoleucyl-tRNA Synthetase, Domain 1"/>
    <property type="match status" value="1"/>
</dbReference>
<evidence type="ECO:0000256" key="6">
    <source>
        <dbReference type="ARBA" id="ARBA00022598"/>
    </source>
</evidence>
<feature type="active site" description="Proton donor/acceptor" evidence="16">
    <location>
        <position position="581"/>
    </location>
</feature>
<dbReference type="Gene3D" id="3.90.740.10">
    <property type="entry name" value="Valyl/Leucyl/Isoleucyl-tRNA synthetase, editing domain"/>
    <property type="match status" value="1"/>
</dbReference>
<comment type="domain">
    <text evidence="15">IleRS has two distinct active sites: one for aminoacylation and one for editing. The misactivated valine is translocated from the active site to the editing site, which sterically excludes the correctly activated isoleucine. The single editing site contains two valyl binding pockets, one specific for each substrate (Val-AMP or Val-tRNA(Ile)).</text>
</comment>
<keyword evidence="6 15" id="KW-0436">Ligase</keyword>
<comment type="subcellular location">
    <subcellularLocation>
        <location evidence="2 15">Cytoplasm</location>
    </subcellularLocation>
</comment>
<evidence type="ECO:0000256" key="7">
    <source>
        <dbReference type="ARBA" id="ARBA00022723"/>
    </source>
</evidence>
<gene>
    <name evidence="15" type="primary">ileS</name>
    <name evidence="20" type="ORF">UY01_C0001G0004</name>
</gene>
<reference evidence="20 21" key="1">
    <citation type="journal article" date="2015" name="Nature">
        <title>rRNA introns, odd ribosomes, and small enigmatic genomes across a large radiation of phyla.</title>
        <authorList>
            <person name="Brown C.T."/>
            <person name="Hug L.A."/>
            <person name="Thomas B.C."/>
            <person name="Sharon I."/>
            <person name="Castelle C.J."/>
            <person name="Singh A."/>
            <person name="Wilkins M.J."/>
            <person name="Williams K.H."/>
            <person name="Banfield J.F."/>
        </authorList>
    </citation>
    <scope>NUCLEOTIDE SEQUENCE [LARGE SCALE GENOMIC DNA]</scope>
</reference>
<dbReference type="EMBL" id="LCOJ01000001">
    <property type="protein sequence ID" value="KKU75908.1"/>
    <property type="molecule type" value="Genomic_DNA"/>
</dbReference>
<accession>A0A0G1VCM8</accession>
<dbReference type="GO" id="GO:0005524">
    <property type="term" value="F:ATP binding"/>
    <property type="evidence" value="ECO:0007669"/>
    <property type="project" value="UniProtKB-UniRule"/>
</dbReference>
<dbReference type="SUPFAM" id="SSF53254">
    <property type="entry name" value="Phosphoglycerate mutase-like"/>
    <property type="match status" value="1"/>
</dbReference>
<feature type="active site" description="Tele-phosphohistidine intermediate" evidence="16">
    <location>
        <position position="504"/>
    </location>
</feature>
<sequence length="1157" mass="133251">MEEKNKTKTSEAASREERILEFWKENKIFAKTLEASAGRKEFVFYEGPPTANGKPGIHHLEARAFKDAIPRYKTMRGYHVRRKGGWDTHGLPVELQVEKKLGLNSKKAIEEYGIAKFNQDCKESVWEYLEIWNKFTRRIGFWVDQENPYVTYHNEFIESLWNIVKKIDEQKLLYKDYKVVPWCPRCGTALSSHELAQGYEDVKDLSVTAKFKVVGQENTYIFAWTTTPWTLPGNVALAVGENINYVKIKVGGELYFLAKERLSIISEPYEIAEEVKGEGLVGLEYEPLFPYLKEQLEKKGEPIDKMFKVYPANFVNTDDGTGIVHTAVMYGQDDFELGTKIGLPKHHLVGLDGKFLPGTGTFEGRFVKDEEVAVDIIKDLAHRGLLYKKEKYEHSYPHCWRCHTPLIYYARDSWYIKMSDPRIKSALIEENKTINWEPAHIREGRFGEWLREIKDWAISRERYWGTPLPVWECEVCKKREVIGSVDELKAKTKKSGNRYLLMRHGESESNALNIYSSDAKIHNLTEKGRAQVQKTAQELKNKKIDVIYCSPFLRTKETAEIIAEHTGFPADKIIFDDRIREFEFGELSGQNPNDFLNYVQGNDWRFDKKIPGGESFQDAKNRFGEFLYDIDKKHANATVLIVSHGVANQVLTAVVAGLDQKRSLDVFYSLLQELASVREHLFVPLPHSENYELDLHRPYIDEVALVCKCGGKLSRTKEVMDVWFDSGAMPFAQDHYPFENKNWVEGLGYPADFISEAIDQTRGWFYTLHAVGILMGRGKAFKNVICLGHLMDASGKKMSKSLGNIVDPWQMIEKYGVDTLRLWMYSVNQPGESKNFDEKTVVQLEQQVFGLLYNVLFFYELYRDESLESDTRPKSQNVLDIWILGRLDELTELITKSMDSYKLLEPVRAIRDFVGDLSTWYLRRSRERIKDGANSAKQTLYYVLKTLSKLLAPFAPFAAEDIWQRLRRAGDKESVHLASWPAKNISGKIRLVFQKGKVRKIILDMKTVRSIVSAGLKERQMHNLPVKQPLRQIKLKITLPKNFQHIIAAELNIKKVEEDKNLETELELDTELTSELKEEGNYRELVRALQDMRKKTGLTPSDVVVLSIDTGREGQALIRKFEADLKKTVLVSEVKFTENGGEKIEVGGLEFRATLEK</sequence>
<organism evidence="20 21">
    <name type="scientific">Candidatus Nomurabacteria bacterium GW2011_GWB1_47_6</name>
    <dbReference type="NCBI Taxonomy" id="1618749"/>
    <lineage>
        <taxon>Bacteria</taxon>
        <taxon>Candidatus Nomuraibacteriota</taxon>
    </lineage>
</organism>
<dbReference type="GO" id="GO:0004822">
    <property type="term" value="F:isoleucine-tRNA ligase activity"/>
    <property type="evidence" value="ECO:0007669"/>
    <property type="project" value="UniProtKB-UniRule"/>
</dbReference>
<dbReference type="InterPro" id="IPR029033">
    <property type="entry name" value="His_PPase_superfam"/>
</dbReference>
<dbReference type="HAMAP" id="MF_02003">
    <property type="entry name" value="Ile_tRNA_synth_type2"/>
    <property type="match status" value="1"/>
</dbReference>
<dbReference type="InterPro" id="IPR033709">
    <property type="entry name" value="Anticodon_Ile_ABEc"/>
</dbReference>
<feature type="domain" description="Aminoacyl-tRNA synthetase class Ia" evidence="18">
    <location>
        <begin position="695"/>
        <end position="828"/>
    </location>
</feature>
<dbReference type="GO" id="GO:0000049">
    <property type="term" value="F:tRNA binding"/>
    <property type="evidence" value="ECO:0007669"/>
    <property type="project" value="InterPro"/>
</dbReference>
<dbReference type="Pfam" id="PF19302">
    <property type="entry name" value="DUF5915"/>
    <property type="match status" value="1"/>
</dbReference>
<dbReference type="SMART" id="SM00855">
    <property type="entry name" value="PGAM"/>
    <property type="match status" value="1"/>
</dbReference>
<dbReference type="InterPro" id="IPR009008">
    <property type="entry name" value="Val/Leu/Ile-tRNA-synth_edit"/>
</dbReference>
<keyword evidence="11 15" id="KW-0648">Protein biosynthesis</keyword>
<comment type="caution">
    <text evidence="20">The sequence shown here is derived from an EMBL/GenBank/DDBJ whole genome shotgun (WGS) entry which is preliminary data.</text>
</comment>
<dbReference type="SUPFAM" id="SSF47323">
    <property type="entry name" value="Anticodon-binding domain of a subclass of class I aminoacyl-tRNA synthetases"/>
    <property type="match status" value="1"/>
</dbReference>
<dbReference type="CDD" id="cd07961">
    <property type="entry name" value="Anticodon_Ia_Ile_ABEc"/>
    <property type="match status" value="1"/>
</dbReference>
<keyword evidence="12 15" id="KW-0030">Aminoacyl-tRNA synthetase</keyword>
<evidence type="ECO:0000256" key="4">
    <source>
        <dbReference type="ARBA" id="ARBA00011245"/>
    </source>
</evidence>
<feature type="domain" description="Aminoacyl-tRNA synthetase class Ia" evidence="18">
    <location>
        <begin position="19"/>
        <end position="495"/>
    </location>
</feature>
<dbReference type="FunFam" id="3.40.50.620:FF:000063">
    <property type="entry name" value="Isoleucine--tRNA ligase"/>
    <property type="match status" value="1"/>
</dbReference>
<dbReference type="Proteomes" id="UP000034879">
    <property type="component" value="Unassembled WGS sequence"/>
</dbReference>
<keyword evidence="10 15" id="KW-0067">ATP-binding</keyword>
<dbReference type="GO" id="GO:0005737">
    <property type="term" value="C:cytoplasm"/>
    <property type="evidence" value="ECO:0007669"/>
    <property type="project" value="UniProtKB-SubCell"/>
</dbReference>
<feature type="domain" description="Methionyl/Valyl/Leucyl/Isoleucyl-tRNA synthetase anticodon-binding" evidence="19">
    <location>
        <begin position="880"/>
        <end position="1030"/>
    </location>
</feature>
<comment type="similarity">
    <text evidence="3 15">Belongs to the class-I aminoacyl-tRNA synthetase family. IleS type 2 subfamily.</text>
</comment>
<name>A0A0G1VCM8_9BACT</name>
<evidence type="ECO:0000256" key="12">
    <source>
        <dbReference type="ARBA" id="ARBA00023146"/>
    </source>
</evidence>
<feature type="binding site" evidence="17">
    <location>
        <begin position="503"/>
        <end position="510"/>
    </location>
    <ligand>
        <name>substrate</name>
    </ligand>
</feature>
<dbReference type="SUPFAM" id="SSF52374">
    <property type="entry name" value="Nucleotidylyl transferase"/>
    <property type="match status" value="1"/>
</dbReference>
<evidence type="ECO:0000313" key="21">
    <source>
        <dbReference type="Proteomes" id="UP000034879"/>
    </source>
</evidence>
<dbReference type="SUPFAM" id="SSF50677">
    <property type="entry name" value="ValRS/IleRS/LeuRS editing domain"/>
    <property type="match status" value="1"/>
</dbReference>
<dbReference type="Pfam" id="PF00300">
    <property type="entry name" value="His_Phos_1"/>
    <property type="match status" value="1"/>
</dbReference>
<dbReference type="Pfam" id="PF08264">
    <property type="entry name" value="Anticodon_1"/>
    <property type="match status" value="1"/>
</dbReference>
<dbReference type="PRINTS" id="PR00984">
    <property type="entry name" value="TRNASYNTHILE"/>
</dbReference>
<evidence type="ECO:0000256" key="3">
    <source>
        <dbReference type="ARBA" id="ARBA00007078"/>
    </source>
</evidence>
<evidence type="ECO:0000259" key="19">
    <source>
        <dbReference type="Pfam" id="PF08264"/>
    </source>
</evidence>
<feature type="binding site" evidence="15">
    <location>
        <position position="800"/>
    </location>
    <ligand>
        <name>ATP</name>
        <dbReference type="ChEBI" id="CHEBI:30616"/>
    </ligand>
</feature>
<dbReference type="GO" id="GO:0008270">
    <property type="term" value="F:zinc ion binding"/>
    <property type="evidence" value="ECO:0007669"/>
    <property type="project" value="UniProtKB-UniRule"/>
</dbReference>
<proteinExistence type="inferred from homology"/>
<evidence type="ECO:0000256" key="11">
    <source>
        <dbReference type="ARBA" id="ARBA00022917"/>
    </source>
</evidence>
<evidence type="ECO:0000256" key="5">
    <source>
        <dbReference type="ARBA" id="ARBA00022490"/>
    </source>
</evidence>
<evidence type="ECO:0000256" key="8">
    <source>
        <dbReference type="ARBA" id="ARBA00022741"/>
    </source>
</evidence>
<comment type="cofactor">
    <cofactor evidence="1 15">
        <name>Zn(2+)</name>
        <dbReference type="ChEBI" id="CHEBI:29105"/>
    </cofactor>
</comment>
<comment type="function">
    <text evidence="13 15">Catalyzes the attachment of isoleucine to tRNA(Ile). As IleRS can inadvertently accommodate and process structurally similar amino acids such as valine, to avoid such errors it has two additional distinct tRNA(Ile)-dependent editing activities. One activity is designated as 'pretransfer' editing and involves the hydrolysis of activated Val-AMP. The other activity is designated 'posttransfer' editing and involves deacylation of mischarged Val-tRNA(Ile).</text>
</comment>
<dbReference type="PANTHER" id="PTHR42780:SF1">
    <property type="entry name" value="ISOLEUCINE--TRNA LIGASE, CYTOPLASMIC"/>
    <property type="match status" value="1"/>
</dbReference>
<dbReference type="Gene3D" id="2.170.220.10">
    <property type="match status" value="1"/>
</dbReference>
<evidence type="ECO:0000256" key="2">
    <source>
        <dbReference type="ARBA" id="ARBA00004496"/>
    </source>
</evidence>